<dbReference type="EMBL" id="JABAGV010000360">
    <property type="protein sequence ID" value="MBC2478314.1"/>
    <property type="molecule type" value="Genomic_DNA"/>
</dbReference>
<feature type="non-terminal residue" evidence="1">
    <location>
        <position position="1"/>
    </location>
</feature>
<reference evidence="1" key="1">
    <citation type="submission" date="2020-04" db="EMBL/GenBank/DDBJ databases">
        <authorList>
            <person name="Brown S."/>
        </authorList>
    </citation>
    <scope>NUCLEOTIDE SEQUENCE</scope>
    <source>
        <strain evidence="1">DJ015</strain>
    </source>
</reference>
<comment type="caution">
    <text evidence="1">The sequence shown here is derived from an EMBL/GenBank/DDBJ whole genome shotgun (WGS) entry which is preliminary data.</text>
</comment>
<proteinExistence type="predicted"/>
<name>A0AAW3WH95_CLOBE</name>
<evidence type="ECO:0000313" key="2">
    <source>
        <dbReference type="Proteomes" id="UP001194098"/>
    </source>
</evidence>
<dbReference type="Proteomes" id="UP001194098">
    <property type="component" value="Unassembled WGS sequence"/>
</dbReference>
<evidence type="ECO:0000313" key="1">
    <source>
        <dbReference type="EMBL" id="MBC2478314.1"/>
    </source>
</evidence>
<gene>
    <name evidence="1" type="ORF">HGI39_27315</name>
</gene>
<protein>
    <submittedName>
        <fullName evidence="1">TetR family transcriptional regulator</fullName>
    </submittedName>
</protein>
<organism evidence="1 2">
    <name type="scientific">Clostridium beijerinckii</name>
    <name type="common">Clostridium MP</name>
    <dbReference type="NCBI Taxonomy" id="1520"/>
    <lineage>
        <taxon>Bacteria</taxon>
        <taxon>Bacillati</taxon>
        <taxon>Bacillota</taxon>
        <taxon>Clostridia</taxon>
        <taxon>Eubacteriales</taxon>
        <taxon>Clostridiaceae</taxon>
        <taxon>Clostridium</taxon>
    </lineage>
</organism>
<sequence>LIIDWIDKDMVVEPQIILKKLLIMITGSIPRSVASFAKEA</sequence>
<reference evidence="1" key="2">
    <citation type="journal article" date="2022" name="Nat. Biotechnol.">
        <title>Carbon-negative production of acetone and isopropanol by gas fermentation at industrial pilot scale.</title>
        <authorList>
            <person name="Liew F.E."/>
            <person name="Nogle R."/>
            <person name="Abdalla T."/>
            <person name="Rasor B.J."/>
            <person name="Canter C."/>
            <person name="Jensen R.O."/>
            <person name="Wang L."/>
            <person name="Strutz J."/>
            <person name="Chirania P."/>
            <person name="De Tissera S."/>
            <person name="Mueller A.P."/>
            <person name="Ruan Z."/>
            <person name="Gao A."/>
            <person name="Tran L."/>
            <person name="Engle N.L."/>
            <person name="Bromley J.C."/>
            <person name="Daniell J."/>
            <person name="Conrado R."/>
            <person name="Tschaplinski T.J."/>
            <person name="Giannone R.J."/>
            <person name="Hettich R.L."/>
            <person name="Karim A.S."/>
            <person name="Simpson S.D."/>
            <person name="Brown S.D."/>
            <person name="Leang C."/>
            <person name="Jewett M.C."/>
            <person name="Kopke M."/>
        </authorList>
    </citation>
    <scope>NUCLEOTIDE SEQUENCE</scope>
    <source>
        <strain evidence="1">DJ015</strain>
    </source>
</reference>
<dbReference type="AlphaFoldDB" id="A0AAW3WH95"/>
<accession>A0AAW3WH95</accession>